<dbReference type="GO" id="GO:0000976">
    <property type="term" value="F:transcription cis-regulatory region binding"/>
    <property type="evidence" value="ECO:0007669"/>
    <property type="project" value="TreeGrafter"/>
</dbReference>
<dbReference type="Proteomes" id="UP001164718">
    <property type="component" value="Chromosome"/>
</dbReference>
<dbReference type="FunFam" id="3.40.50.2300:FF:000001">
    <property type="entry name" value="DNA-binding response regulator PhoB"/>
    <property type="match status" value="1"/>
</dbReference>
<dbReference type="InterPro" id="IPR039420">
    <property type="entry name" value="WalR-like"/>
</dbReference>
<dbReference type="SUPFAM" id="SSF52172">
    <property type="entry name" value="CheY-like"/>
    <property type="match status" value="1"/>
</dbReference>
<keyword evidence="12" id="KW-1185">Reference proteome</keyword>
<name>A0A9E8LX16_9BACI</name>
<gene>
    <name evidence="11" type="ORF">OE104_06930</name>
</gene>
<dbReference type="AlphaFoldDB" id="A0A9E8LX16"/>
<protein>
    <submittedName>
        <fullName evidence="11">Response regulator transcription factor</fullName>
    </submittedName>
</protein>
<dbReference type="Gene3D" id="3.40.50.2300">
    <property type="match status" value="1"/>
</dbReference>
<dbReference type="GO" id="GO:0000156">
    <property type="term" value="F:phosphorelay response regulator activity"/>
    <property type="evidence" value="ECO:0007669"/>
    <property type="project" value="TreeGrafter"/>
</dbReference>
<dbReference type="InterPro" id="IPR001789">
    <property type="entry name" value="Sig_transdc_resp-reg_receiver"/>
</dbReference>
<dbReference type="PANTHER" id="PTHR48111:SF40">
    <property type="entry name" value="PHOSPHATE REGULON TRANSCRIPTIONAL REGULATORY PROTEIN PHOB"/>
    <property type="match status" value="1"/>
</dbReference>
<dbReference type="RefSeq" id="WP_275418849.1">
    <property type="nucleotide sequence ID" value="NZ_CP106878.1"/>
</dbReference>
<dbReference type="EMBL" id="CP106878">
    <property type="protein sequence ID" value="WAA11032.1"/>
    <property type="molecule type" value="Genomic_DNA"/>
</dbReference>
<keyword evidence="6" id="KW-0804">Transcription</keyword>
<evidence type="ECO:0000256" key="7">
    <source>
        <dbReference type="PROSITE-ProRule" id="PRU00169"/>
    </source>
</evidence>
<feature type="domain" description="OmpR/PhoB-type" evidence="10">
    <location>
        <begin position="134"/>
        <end position="233"/>
    </location>
</feature>
<feature type="modified residue" description="4-aspartylphosphate" evidence="7">
    <location>
        <position position="54"/>
    </location>
</feature>
<dbReference type="PANTHER" id="PTHR48111">
    <property type="entry name" value="REGULATOR OF RPOS"/>
    <property type="match status" value="1"/>
</dbReference>
<proteinExistence type="predicted"/>
<keyword evidence="2 7" id="KW-0597">Phosphoprotein</keyword>
<evidence type="ECO:0000256" key="2">
    <source>
        <dbReference type="ARBA" id="ARBA00022553"/>
    </source>
</evidence>
<dbReference type="Gene3D" id="1.10.10.10">
    <property type="entry name" value="Winged helix-like DNA-binding domain superfamily/Winged helix DNA-binding domain"/>
    <property type="match status" value="1"/>
</dbReference>
<evidence type="ECO:0000313" key="12">
    <source>
        <dbReference type="Proteomes" id="UP001164718"/>
    </source>
</evidence>
<dbReference type="FunFam" id="1.10.10.10:FF:000018">
    <property type="entry name" value="DNA-binding response regulator ResD"/>
    <property type="match status" value="1"/>
</dbReference>
<evidence type="ECO:0000313" key="11">
    <source>
        <dbReference type="EMBL" id="WAA11032.1"/>
    </source>
</evidence>
<evidence type="ECO:0000256" key="6">
    <source>
        <dbReference type="ARBA" id="ARBA00023163"/>
    </source>
</evidence>
<dbReference type="Pfam" id="PF00072">
    <property type="entry name" value="Response_reg"/>
    <property type="match status" value="1"/>
</dbReference>
<dbReference type="PROSITE" id="PS51755">
    <property type="entry name" value="OMPR_PHOB"/>
    <property type="match status" value="1"/>
</dbReference>
<dbReference type="CDD" id="cd17574">
    <property type="entry name" value="REC_OmpR"/>
    <property type="match status" value="1"/>
</dbReference>
<dbReference type="KEGG" id="faf:OE104_06930"/>
<keyword evidence="3" id="KW-0902">Two-component regulatory system</keyword>
<reference evidence="11" key="1">
    <citation type="submission" date="2022-09" db="EMBL/GenBank/DDBJ databases">
        <title>Complete Genomes of Fervidibacillus albus and Fervidibacillus halotolerans isolated from tidal flat sediments.</title>
        <authorList>
            <person name="Kwon K.K."/>
            <person name="Yang S.-H."/>
            <person name="Park M.J."/>
            <person name="Oh H.-M."/>
        </authorList>
    </citation>
    <scope>NUCLEOTIDE SEQUENCE</scope>
    <source>
        <strain evidence="11">MEBiC13591</strain>
    </source>
</reference>
<evidence type="ECO:0000256" key="3">
    <source>
        <dbReference type="ARBA" id="ARBA00023012"/>
    </source>
</evidence>
<evidence type="ECO:0000259" key="10">
    <source>
        <dbReference type="PROSITE" id="PS51755"/>
    </source>
</evidence>
<dbReference type="SUPFAM" id="SSF46894">
    <property type="entry name" value="C-terminal effector domain of the bipartite response regulators"/>
    <property type="match status" value="1"/>
</dbReference>
<dbReference type="GO" id="GO:0005829">
    <property type="term" value="C:cytosol"/>
    <property type="evidence" value="ECO:0007669"/>
    <property type="project" value="TreeGrafter"/>
</dbReference>
<dbReference type="PROSITE" id="PS50110">
    <property type="entry name" value="RESPONSE_REGULATORY"/>
    <property type="match status" value="1"/>
</dbReference>
<dbReference type="GO" id="GO:0006355">
    <property type="term" value="P:regulation of DNA-templated transcription"/>
    <property type="evidence" value="ECO:0007669"/>
    <property type="project" value="InterPro"/>
</dbReference>
<evidence type="ECO:0000256" key="5">
    <source>
        <dbReference type="ARBA" id="ARBA00023125"/>
    </source>
</evidence>
<accession>A0A9E8LX16</accession>
<dbReference type="SMART" id="SM00448">
    <property type="entry name" value="REC"/>
    <property type="match status" value="1"/>
</dbReference>
<keyword evidence="4" id="KW-0805">Transcription regulation</keyword>
<dbReference type="InterPro" id="IPR036388">
    <property type="entry name" value="WH-like_DNA-bd_sf"/>
</dbReference>
<comment type="subcellular location">
    <subcellularLocation>
        <location evidence="1">Cytoplasm</location>
    </subcellularLocation>
</comment>
<dbReference type="SMART" id="SM00862">
    <property type="entry name" value="Trans_reg_C"/>
    <property type="match status" value="1"/>
</dbReference>
<organism evidence="11 12">
    <name type="scientific">Fervidibacillus albus</name>
    <dbReference type="NCBI Taxonomy" id="2980026"/>
    <lineage>
        <taxon>Bacteria</taxon>
        <taxon>Bacillati</taxon>
        <taxon>Bacillota</taxon>
        <taxon>Bacilli</taxon>
        <taxon>Bacillales</taxon>
        <taxon>Bacillaceae</taxon>
        <taxon>Fervidibacillus</taxon>
    </lineage>
</organism>
<sequence>MANEKILLIEDDPDNREVIELYAEREGFYVTTVTNGEDAIKMIREYEPDLIILDVVLPGIDGYETCSMIRRVTDVPILFLSARVDDLDKILAHGIGGDDYITKPYNPAVLMAKVKAHLRRRRLNEEKRETIEEKRTIEYSNLVIDRQSCTVKTERGEFGLPAKEFQLLTFLAMHPNRVFSTEQLFQQIWGEYGVNDFRTVMVHISNIRKKIEPDPNHPRYIQTVRGIGYKFSPSEKK</sequence>
<feature type="domain" description="Response regulatory" evidence="9">
    <location>
        <begin position="5"/>
        <end position="118"/>
    </location>
</feature>
<evidence type="ECO:0000256" key="4">
    <source>
        <dbReference type="ARBA" id="ARBA00023015"/>
    </source>
</evidence>
<evidence type="ECO:0000256" key="8">
    <source>
        <dbReference type="PROSITE-ProRule" id="PRU01091"/>
    </source>
</evidence>
<dbReference type="InterPro" id="IPR011006">
    <property type="entry name" value="CheY-like_superfamily"/>
</dbReference>
<evidence type="ECO:0000259" key="9">
    <source>
        <dbReference type="PROSITE" id="PS50110"/>
    </source>
</evidence>
<dbReference type="InterPro" id="IPR016032">
    <property type="entry name" value="Sig_transdc_resp-reg_C-effctor"/>
</dbReference>
<feature type="DNA-binding region" description="OmpR/PhoB-type" evidence="8">
    <location>
        <begin position="134"/>
        <end position="233"/>
    </location>
</feature>
<keyword evidence="5 8" id="KW-0238">DNA-binding</keyword>
<dbReference type="Pfam" id="PF00486">
    <property type="entry name" value="Trans_reg_C"/>
    <property type="match status" value="1"/>
</dbReference>
<dbReference type="InterPro" id="IPR001867">
    <property type="entry name" value="OmpR/PhoB-type_DNA-bd"/>
</dbReference>
<evidence type="ECO:0000256" key="1">
    <source>
        <dbReference type="ARBA" id="ARBA00004496"/>
    </source>
</evidence>
<dbReference type="Gene3D" id="6.10.250.690">
    <property type="match status" value="1"/>
</dbReference>
<dbReference type="CDD" id="cd00383">
    <property type="entry name" value="trans_reg_C"/>
    <property type="match status" value="1"/>
</dbReference>
<dbReference type="GO" id="GO:0032993">
    <property type="term" value="C:protein-DNA complex"/>
    <property type="evidence" value="ECO:0007669"/>
    <property type="project" value="TreeGrafter"/>
</dbReference>